<dbReference type="SUPFAM" id="SSF53448">
    <property type="entry name" value="Nucleotide-diphospho-sugar transferases"/>
    <property type="match status" value="1"/>
</dbReference>
<accession>A0A8J2Y5F1</accession>
<dbReference type="InterPro" id="IPR001173">
    <property type="entry name" value="Glyco_trans_2-like"/>
</dbReference>
<dbReference type="InterPro" id="IPR029044">
    <property type="entry name" value="Nucleotide-diphossugar_trans"/>
</dbReference>
<reference evidence="2" key="1">
    <citation type="journal article" date="2014" name="Int. J. Syst. Evol. Microbiol.">
        <title>Complete genome sequence of Corynebacterium casei LMG S-19264T (=DSM 44701T), isolated from a smear-ripened cheese.</title>
        <authorList>
            <consortium name="US DOE Joint Genome Institute (JGI-PGF)"/>
            <person name="Walter F."/>
            <person name="Albersmeier A."/>
            <person name="Kalinowski J."/>
            <person name="Ruckert C."/>
        </authorList>
    </citation>
    <scope>NUCLEOTIDE SEQUENCE</scope>
    <source>
        <strain evidence="2">CGMCC 1.12924</strain>
    </source>
</reference>
<proteinExistence type="predicted"/>
<sequence length="314" mass="37121">MIFNPLISVIVPCYNHKNFINKRIDSILYQTYQNFEIIILDDASSDKSDLVLKSYKQNEKVKEIIVNKTNSGSPFGLWQRGFNLATGDYIWIAESDDWADKAFLESLVLAMHQHDKIVLAHCNSIFETETKSFHNTWWDSLSKSKWEQSFVEEGAVLLKNFGKYKCPVINVSSAIFKKELLVDIEIPTQYRYCGDWWFWAQVFKQGKVAYVAKHYNHIRIHKTSATATKAIKTYNRFLENVKVINQIHMLLDSKLTYDTKYNWLLDIWLSFMKNNRNYLELKYYKNQLPLTFKIVFLIKLLRVISWQLLKKIRG</sequence>
<dbReference type="PANTHER" id="PTHR43685">
    <property type="entry name" value="GLYCOSYLTRANSFERASE"/>
    <property type="match status" value="1"/>
</dbReference>
<dbReference type="Gene3D" id="3.90.550.10">
    <property type="entry name" value="Spore Coat Polysaccharide Biosynthesis Protein SpsA, Chain A"/>
    <property type="match status" value="1"/>
</dbReference>
<evidence type="ECO:0000313" key="2">
    <source>
        <dbReference type="EMBL" id="GGD84843.1"/>
    </source>
</evidence>
<organism evidence="2 3">
    <name type="scientific">Planktosalinus lacus</name>
    <dbReference type="NCBI Taxonomy" id="1526573"/>
    <lineage>
        <taxon>Bacteria</taxon>
        <taxon>Pseudomonadati</taxon>
        <taxon>Bacteroidota</taxon>
        <taxon>Flavobacteriia</taxon>
        <taxon>Flavobacteriales</taxon>
        <taxon>Flavobacteriaceae</taxon>
        <taxon>Planktosalinus</taxon>
    </lineage>
</organism>
<protein>
    <recommendedName>
        <fullName evidence="1">Glycosyltransferase 2-like domain-containing protein</fullName>
    </recommendedName>
</protein>
<dbReference type="EMBL" id="BMGK01000002">
    <property type="protein sequence ID" value="GGD84843.1"/>
    <property type="molecule type" value="Genomic_DNA"/>
</dbReference>
<dbReference type="RefSeq" id="WP_188439355.1">
    <property type="nucleotide sequence ID" value="NZ_BMGK01000002.1"/>
</dbReference>
<name>A0A8J2Y5F1_9FLAO</name>
<comment type="caution">
    <text evidence="2">The sequence shown here is derived from an EMBL/GenBank/DDBJ whole genome shotgun (WGS) entry which is preliminary data.</text>
</comment>
<evidence type="ECO:0000259" key="1">
    <source>
        <dbReference type="Pfam" id="PF00535"/>
    </source>
</evidence>
<dbReference type="Proteomes" id="UP000652231">
    <property type="component" value="Unassembled WGS sequence"/>
</dbReference>
<keyword evidence="3" id="KW-1185">Reference proteome</keyword>
<feature type="domain" description="Glycosyltransferase 2-like" evidence="1">
    <location>
        <begin position="8"/>
        <end position="149"/>
    </location>
</feature>
<gene>
    <name evidence="2" type="ORF">GCM10011312_06090</name>
</gene>
<dbReference type="CDD" id="cd00761">
    <property type="entry name" value="Glyco_tranf_GTA_type"/>
    <property type="match status" value="1"/>
</dbReference>
<reference evidence="2" key="2">
    <citation type="submission" date="2020-09" db="EMBL/GenBank/DDBJ databases">
        <authorList>
            <person name="Sun Q."/>
            <person name="Zhou Y."/>
        </authorList>
    </citation>
    <scope>NUCLEOTIDE SEQUENCE</scope>
    <source>
        <strain evidence="2">CGMCC 1.12924</strain>
    </source>
</reference>
<dbReference type="PANTHER" id="PTHR43685:SF2">
    <property type="entry name" value="GLYCOSYLTRANSFERASE 2-LIKE DOMAIN-CONTAINING PROTEIN"/>
    <property type="match status" value="1"/>
</dbReference>
<dbReference type="AlphaFoldDB" id="A0A8J2Y5F1"/>
<evidence type="ECO:0000313" key="3">
    <source>
        <dbReference type="Proteomes" id="UP000652231"/>
    </source>
</evidence>
<dbReference type="InterPro" id="IPR050834">
    <property type="entry name" value="Glycosyltransf_2"/>
</dbReference>
<dbReference type="Pfam" id="PF00535">
    <property type="entry name" value="Glycos_transf_2"/>
    <property type="match status" value="1"/>
</dbReference>